<dbReference type="PANTHER" id="PTHR10201:SF323">
    <property type="entry name" value="MATRIX METALLOPROTEINASE-21"/>
    <property type="match status" value="1"/>
</dbReference>
<keyword evidence="1" id="KW-0645">Protease</keyword>
<dbReference type="RefSeq" id="WP_164506236.1">
    <property type="nucleotide sequence ID" value="NZ_JBHTOK010000064.1"/>
</dbReference>
<dbReference type="InterPro" id="IPR024079">
    <property type="entry name" value="MetalloPept_cat_dom_sf"/>
</dbReference>
<evidence type="ECO:0000313" key="8">
    <source>
        <dbReference type="EMBL" id="MFD1441246.1"/>
    </source>
</evidence>
<keyword evidence="4" id="KW-0862">Zinc</keyword>
<protein>
    <submittedName>
        <fullName evidence="8">M57 family metalloprotease</fullName>
    </submittedName>
</protein>
<evidence type="ECO:0000256" key="2">
    <source>
        <dbReference type="ARBA" id="ARBA00022723"/>
    </source>
</evidence>
<dbReference type="Gene3D" id="3.40.390.10">
    <property type="entry name" value="Collagenase (Catalytic Domain)"/>
    <property type="match status" value="1"/>
</dbReference>
<dbReference type="EMBL" id="JBHTOK010000064">
    <property type="protein sequence ID" value="MFD1441246.1"/>
    <property type="molecule type" value="Genomic_DNA"/>
</dbReference>
<evidence type="ECO:0000259" key="7">
    <source>
        <dbReference type="Pfam" id="PF00413"/>
    </source>
</evidence>
<feature type="domain" description="Peptidase M10 metallopeptidase" evidence="7">
    <location>
        <begin position="194"/>
        <end position="240"/>
    </location>
</feature>
<proteinExistence type="predicted"/>
<dbReference type="InterPro" id="IPR001818">
    <property type="entry name" value="Pept_M10_metallopeptidase"/>
</dbReference>
<comment type="caution">
    <text evidence="8">The sequence shown here is derived from an EMBL/GenBank/DDBJ whole genome shotgun (WGS) entry which is preliminary data.</text>
</comment>
<keyword evidence="2" id="KW-0479">Metal-binding</keyword>
<evidence type="ECO:0000313" key="9">
    <source>
        <dbReference type="Proteomes" id="UP001597212"/>
    </source>
</evidence>
<feature type="chain" id="PRO_5046361580" evidence="6">
    <location>
        <begin position="22"/>
        <end position="243"/>
    </location>
</feature>
<evidence type="ECO:0000256" key="4">
    <source>
        <dbReference type="ARBA" id="ARBA00022833"/>
    </source>
</evidence>
<organism evidence="8 9">
    <name type="scientific">Lacticaseibacillus hegangensis</name>
    <dbReference type="NCBI Taxonomy" id="2486010"/>
    <lineage>
        <taxon>Bacteria</taxon>
        <taxon>Bacillati</taxon>
        <taxon>Bacillota</taxon>
        <taxon>Bacilli</taxon>
        <taxon>Lactobacillales</taxon>
        <taxon>Lactobacillaceae</taxon>
        <taxon>Lacticaseibacillus</taxon>
    </lineage>
</organism>
<feature type="signal peptide" evidence="6">
    <location>
        <begin position="1"/>
        <end position="21"/>
    </location>
</feature>
<dbReference type="Proteomes" id="UP001597212">
    <property type="component" value="Unassembled WGS sequence"/>
</dbReference>
<keyword evidence="5 8" id="KW-0482">Metalloprotease</keyword>
<keyword evidence="6" id="KW-0732">Signal</keyword>
<evidence type="ECO:0000256" key="6">
    <source>
        <dbReference type="SAM" id="SignalP"/>
    </source>
</evidence>
<accession>A0ABW4CXB9</accession>
<dbReference type="GO" id="GO:0008237">
    <property type="term" value="F:metallopeptidase activity"/>
    <property type="evidence" value="ECO:0007669"/>
    <property type="project" value="UniProtKB-KW"/>
</dbReference>
<evidence type="ECO:0000256" key="1">
    <source>
        <dbReference type="ARBA" id="ARBA00022670"/>
    </source>
</evidence>
<keyword evidence="9" id="KW-1185">Reference proteome</keyword>
<gene>
    <name evidence="8" type="ORF">ACFQ5K_07655</name>
</gene>
<dbReference type="Pfam" id="PF00413">
    <property type="entry name" value="Peptidase_M10"/>
    <property type="match status" value="1"/>
</dbReference>
<evidence type="ECO:0000256" key="3">
    <source>
        <dbReference type="ARBA" id="ARBA00022801"/>
    </source>
</evidence>
<dbReference type="PANTHER" id="PTHR10201">
    <property type="entry name" value="MATRIX METALLOPROTEINASE"/>
    <property type="match status" value="1"/>
</dbReference>
<dbReference type="SUPFAM" id="SSF55486">
    <property type="entry name" value="Metalloproteases ('zincins'), catalytic domain"/>
    <property type="match status" value="1"/>
</dbReference>
<sequence>MRHKRLISLLVIALAGFGLYSQDSPLPAATQVTAQATLHDAVVWTADAALHLTDTAAQKLGLCAVKPAAEKALTTKPTAASTTETPVEDAIKNITLAPTYTYSFEAGTPTRVRTTFEAAIAVYNQTGIVTLKPGISTVFANHITFGTYAKPTPDSSSTIELGEGGPAVVYSRLTHHGVNHAKAAFNTAYQLSVKESVALHEIGHALGLAHSNSLTSVMYPMDQGRITLSAGDLATLKLIYARK</sequence>
<name>A0ABW4CXB9_9LACO</name>
<keyword evidence="3" id="KW-0378">Hydrolase</keyword>
<reference evidence="9" key="1">
    <citation type="journal article" date="2019" name="Int. J. Syst. Evol. Microbiol.">
        <title>The Global Catalogue of Microorganisms (GCM) 10K type strain sequencing project: providing services to taxonomists for standard genome sequencing and annotation.</title>
        <authorList>
            <consortium name="The Broad Institute Genomics Platform"/>
            <consortium name="The Broad Institute Genome Sequencing Center for Infectious Disease"/>
            <person name="Wu L."/>
            <person name="Ma J."/>
        </authorList>
    </citation>
    <scope>NUCLEOTIDE SEQUENCE [LARGE SCALE GENOMIC DNA]</scope>
    <source>
        <strain evidence="9">CCM 8912</strain>
    </source>
</reference>
<evidence type="ECO:0000256" key="5">
    <source>
        <dbReference type="ARBA" id="ARBA00023049"/>
    </source>
</evidence>